<dbReference type="Proteomes" id="UP001148662">
    <property type="component" value="Unassembled WGS sequence"/>
</dbReference>
<name>A0ACC1T2A1_9APHY</name>
<accession>A0ACC1T2A1</accession>
<dbReference type="EMBL" id="JANHOG010000767">
    <property type="protein sequence ID" value="KAJ3551685.1"/>
    <property type="molecule type" value="Genomic_DNA"/>
</dbReference>
<protein>
    <submittedName>
        <fullName evidence="1">Uncharacterized protein</fullName>
    </submittedName>
</protein>
<proteinExistence type="predicted"/>
<organism evidence="1 2">
    <name type="scientific">Phlebia brevispora</name>
    <dbReference type="NCBI Taxonomy" id="194682"/>
    <lineage>
        <taxon>Eukaryota</taxon>
        <taxon>Fungi</taxon>
        <taxon>Dikarya</taxon>
        <taxon>Basidiomycota</taxon>
        <taxon>Agaricomycotina</taxon>
        <taxon>Agaricomycetes</taxon>
        <taxon>Polyporales</taxon>
        <taxon>Meruliaceae</taxon>
        <taxon>Phlebia</taxon>
    </lineage>
</organism>
<reference evidence="1" key="1">
    <citation type="submission" date="2022-07" db="EMBL/GenBank/DDBJ databases">
        <title>Genome Sequence of Phlebia brevispora.</title>
        <authorList>
            <person name="Buettner E."/>
        </authorList>
    </citation>
    <scope>NUCLEOTIDE SEQUENCE</scope>
    <source>
        <strain evidence="1">MPL23</strain>
    </source>
</reference>
<keyword evidence="2" id="KW-1185">Reference proteome</keyword>
<comment type="caution">
    <text evidence="1">The sequence shown here is derived from an EMBL/GenBank/DDBJ whole genome shotgun (WGS) entry which is preliminary data.</text>
</comment>
<evidence type="ECO:0000313" key="2">
    <source>
        <dbReference type="Proteomes" id="UP001148662"/>
    </source>
</evidence>
<gene>
    <name evidence="1" type="ORF">NM688_g4563</name>
</gene>
<sequence length="1473" mass="164011">MLPSEGHTAPKSALRRHVEELGGPYIFGWRAARLSSCVILFALNVYTLIIGLRKHGHGHPLSSSQQFQIALTTIYVYLLLVAVVSVACNASRSGAATGHLAAFLVFLWALFFYRDLWPLMTYGRTPMDATEGWLIWTKIGVLTFAAVLVPLLMPRQYIPLDPKNPSLTPSPEQTACILSMMFHSYVDPIIFLGYQVAHLSWEQLPPLADYDYTRNLMNKASPVSIAFGPAVYAKASTYILRDSENFLPRISNNAHDDGVACGRQLRGAYRHLWTAQLFVRPFGKHCATLGLDSLAILRPAVQRCHNAVSRMRIHLQALVTQLVFDHLLRARVKAETIPPPAGGSDINGTPVDSSETSRLPKISKLAERNPAPATRNLVGKINNIVTTDLNNLPKISDFLWVVFYIPFQVSLCIWFLYTILGWSALVGLLVIVLMLPIPTYIAKVIQNVEIERTKKSDSRVQTITESMNVIRMIKYFAWEPRTLDKIADKRNDELQYLKKFKLLELTNNAVNFSIPLLTMILTFMTYTLIMKQDLTPSKVFACIPVFQMLQDNLYKIFTKVSMDRVNDFLLNTELRDAYPLQADEVSGHTTAPNSDITGIREAVFTWDNEDDRARTSSSQRRFCLRIEEELIFTTGAINLIVGPTASGKTSLLMALLGEMYYNPLGPQSYVYLPRAEGIAYAAQEPWLLNETIRNNILFGTPYYGDRYNEVIHQCGLEPDLDLFTNGDLTEVGERGITLSGGQKARISLARAIYSPAQTLLLDDVSASLDVHTSRWIVNNCFTGDLVKGRTILLVTHNISLLRPVAQFMVVLTGNGTVKDQGPISDILLNKQLLREVEQTDTSIDTQVTTLPPEKTRNVSTVPGKLILAEEIALGHMKWSTLMFYFASLGGKAPIAFWMVLSGGILLNSMTDTFQTWYLGRWADQYERHDTSEVNSVYYLTVYAGLLFSLLALYLISRCIFMYGCLRASRKIHGVLVSAVFNATFRWLDITPVSRIITRCTQDIQSIDSSVSTDLGNLLEMTSSMLLKFVGVIVISPQFMLPGIMVAALGGWCGRIYLKSQLSVKREMSNFRAPILAHIGATIAGLISVRAYGAQDAFILESMRRIDMYSRPARTFYNLNRWVAVRIEALAGLFAAVLAVYLVYGRGATSSDTGFSLTMAVGFSSMILWWIRNLNEFEVDGNSLERVQQYISIEQEPRPSEQGIPPAYWPANGELVIQHLSARYSRDGPDVLQDISVQIKAGQRVGIVGRTGSGKTSLSMALLRCIPHEGSILYDGIPIDTLNLHDLRTNMTIIPQAPELIAGSLRENLDPVGEYDDATLNDILRSCGLYSLQRNEQEARLNLDTHIAGGGGNISLGERQIIALARAIVRRSKLVILDEATSAIDHETDTLIQASLREQLDKNVTVMIIAHRLQTVIDADQIMVLDAGRLIEYGRPSELLKKDQGAFRALVAESEDRDMLLAAASGTSTVGANE</sequence>
<evidence type="ECO:0000313" key="1">
    <source>
        <dbReference type="EMBL" id="KAJ3551685.1"/>
    </source>
</evidence>